<evidence type="ECO:0000313" key="1">
    <source>
        <dbReference type="EMBL" id="VFK80984.1"/>
    </source>
</evidence>
<gene>
    <name evidence="1" type="ORF">BECKSD772D_GA0070982_11911</name>
</gene>
<proteinExistence type="predicted"/>
<dbReference type="EMBL" id="CAADHB010000191">
    <property type="protein sequence ID" value="VFK80984.1"/>
    <property type="molecule type" value="Genomic_DNA"/>
</dbReference>
<dbReference type="Pfam" id="PF11185">
    <property type="entry name" value="DUF2971"/>
    <property type="match status" value="1"/>
</dbReference>
<sequence>MSLSRSPEILSQWRAYAADGTGLALGFSETFLNSREIEPVSCQYESHESHAKSSVEKHLSLIEATYKAREKYQAVNEFTPWVRGNRERFYSLVQDLIAIKNPAFREEQEVRAIRCAKRGEVLTRVSEQVIIPYIEANFLKLACWYCSTKWGSSFLSGRADEKALSDVIPEIWLGPKSNDLNRKGISSLGPWIVNRYDCGYI</sequence>
<organism evidence="1">
    <name type="scientific">Candidatus Kentrum sp. SD</name>
    <dbReference type="NCBI Taxonomy" id="2126332"/>
    <lineage>
        <taxon>Bacteria</taxon>
        <taxon>Pseudomonadati</taxon>
        <taxon>Pseudomonadota</taxon>
        <taxon>Gammaproteobacteria</taxon>
        <taxon>Candidatus Kentrum</taxon>
    </lineage>
</organism>
<dbReference type="InterPro" id="IPR021352">
    <property type="entry name" value="DUF2971"/>
</dbReference>
<reference evidence="1" key="1">
    <citation type="submission" date="2019-02" db="EMBL/GenBank/DDBJ databases">
        <authorList>
            <person name="Gruber-Vodicka R. H."/>
            <person name="Seah K. B. B."/>
        </authorList>
    </citation>
    <scope>NUCLEOTIDE SEQUENCE</scope>
    <source>
        <strain evidence="1">BECK_S127</strain>
    </source>
</reference>
<protein>
    <recommendedName>
        <fullName evidence="2">DUF2971 domain-containing protein</fullName>
    </recommendedName>
</protein>
<dbReference type="AlphaFoldDB" id="A0A451BRQ8"/>
<accession>A0A451BRQ8</accession>
<name>A0A451BRQ8_9GAMM</name>
<evidence type="ECO:0008006" key="2">
    <source>
        <dbReference type="Google" id="ProtNLM"/>
    </source>
</evidence>